<proteinExistence type="predicted"/>
<evidence type="ECO:0000256" key="2">
    <source>
        <dbReference type="SAM" id="SignalP"/>
    </source>
</evidence>
<gene>
    <name evidence="3" type="ORF">PYW07_006989</name>
</gene>
<sequence>MAKFASTLILVGVIITVQAIPPTYDEILAAARENQWDQVQELLRNNFAKNAEFKPAVFEGVRNLKPVDGGHVYGEAEYSFHSASNIDGKTTEDKAGHKVVNTDGKVKEFDFTPKTDLSSLIHPINPQAALGSDYSASDYSFQYAPSAVDQSADFNGGKKAVNTINIGQHTNLPNPPHSYTSVPSQGATGSHNSYNHQYSYSHSQQFVNGKPVDPASFLPGSQKPGIPSLTFTNVRDLKPTQGGQVFGEAQYQYHSTSNINGKVTEDQGGHKIINNNGQVQEFDFTPSSNPKKSPVTTYFN</sequence>
<dbReference type="EMBL" id="JARGEI010000002">
    <property type="protein sequence ID" value="KAJ8735369.1"/>
    <property type="molecule type" value="Genomic_DNA"/>
</dbReference>
<protein>
    <recommendedName>
        <fullName evidence="5">Cuticle protein</fullName>
    </recommendedName>
</protein>
<evidence type="ECO:0000256" key="1">
    <source>
        <dbReference type="SAM" id="MobiDB-lite"/>
    </source>
</evidence>
<accession>A0AAD8DZK1</accession>
<feature type="region of interest" description="Disordered" evidence="1">
    <location>
        <begin position="166"/>
        <end position="196"/>
    </location>
</feature>
<feature type="signal peptide" evidence="2">
    <location>
        <begin position="1"/>
        <end position="19"/>
    </location>
</feature>
<evidence type="ECO:0008006" key="5">
    <source>
        <dbReference type="Google" id="ProtNLM"/>
    </source>
</evidence>
<evidence type="ECO:0000313" key="3">
    <source>
        <dbReference type="EMBL" id="KAJ8735369.1"/>
    </source>
</evidence>
<dbReference type="AlphaFoldDB" id="A0AAD8DZK1"/>
<feature type="compositionally biased region" description="Polar residues" evidence="1">
    <location>
        <begin position="166"/>
        <end position="189"/>
    </location>
</feature>
<organism evidence="3 4">
    <name type="scientific">Mythimna separata</name>
    <name type="common">Oriental armyworm</name>
    <name type="synonym">Pseudaletia separata</name>
    <dbReference type="NCBI Taxonomy" id="271217"/>
    <lineage>
        <taxon>Eukaryota</taxon>
        <taxon>Metazoa</taxon>
        <taxon>Ecdysozoa</taxon>
        <taxon>Arthropoda</taxon>
        <taxon>Hexapoda</taxon>
        <taxon>Insecta</taxon>
        <taxon>Pterygota</taxon>
        <taxon>Neoptera</taxon>
        <taxon>Endopterygota</taxon>
        <taxon>Lepidoptera</taxon>
        <taxon>Glossata</taxon>
        <taxon>Ditrysia</taxon>
        <taxon>Noctuoidea</taxon>
        <taxon>Noctuidae</taxon>
        <taxon>Noctuinae</taxon>
        <taxon>Hadenini</taxon>
        <taxon>Mythimna</taxon>
    </lineage>
</organism>
<reference evidence="3" key="1">
    <citation type="submission" date="2023-03" db="EMBL/GenBank/DDBJ databases">
        <title>Chromosome-level genomes of two armyworms, Mythimna separata and Mythimna loreyi, provide insights into the biosynthesis and reception of sex pheromones.</title>
        <authorList>
            <person name="Zhao H."/>
        </authorList>
    </citation>
    <scope>NUCLEOTIDE SEQUENCE</scope>
    <source>
        <strain evidence="3">BeijingLab</strain>
        <tissue evidence="3">Pupa</tissue>
    </source>
</reference>
<evidence type="ECO:0000313" key="4">
    <source>
        <dbReference type="Proteomes" id="UP001231518"/>
    </source>
</evidence>
<comment type="caution">
    <text evidence="3">The sequence shown here is derived from an EMBL/GenBank/DDBJ whole genome shotgun (WGS) entry which is preliminary data.</text>
</comment>
<feature type="chain" id="PRO_5041974426" description="Cuticle protein" evidence="2">
    <location>
        <begin position="20"/>
        <end position="300"/>
    </location>
</feature>
<name>A0AAD8DZK1_MYTSE</name>
<keyword evidence="4" id="KW-1185">Reference proteome</keyword>
<dbReference type="Proteomes" id="UP001231518">
    <property type="component" value="Chromosome 2"/>
</dbReference>
<keyword evidence="2" id="KW-0732">Signal</keyword>